<accession>J0CPR1</accession>
<dbReference type="InParanoid" id="J0CPR1"/>
<feature type="region of interest" description="Disordered" evidence="1">
    <location>
        <begin position="166"/>
        <end position="194"/>
    </location>
</feature>
<dbReference type="Proteomes" id="UP000006514">
    <property type="component" value="Unassembled WGS sequence"/>
</dbReference>
<dbReference type="KEGG" id="adl:AURDEDRAFT_189151"/>
<gene>
    <name evidence="2" type="ORF">AURDEDRAFT_189151</name>
</gene>
<organism evidence="2 3">
    <name type="scientific">Auricularia subglabra (strain TFB-10046 / SS5)</name>
    <name type="common">White-rot fungus</name>
    <name type="synonym">Auricularia delicata (strain TFB10046)</name>
    <dbReference type="NCBI Taxonomy" id="717982"/>
    <lineage>
        <taxon>Eukaryota</taxon>
        <taxon>Fungi</taxon>
        <taxon>Dikarya</taxon>
        <taxon>Basidiomycota</taxon>
        <taxon>Agaricomycotina</taxon>
        <taxon>Agaricomycetes</taxon>
        <taxon>Auriculariales</taxon>
        <taxon>Auriculariaceae</taxon>
        <taxon>Auricularia</taxon>
    </lineage>
</organism>
<keyword evidence="3" id="KW-1185">Reference proteome</keyword>
<name>J0CPR1_AURST</name>
<proteinExistence type="predicted"/>
<reference evidence="3" key="1">
    <citation type="journal article" date="2012" name="Science">
        <title>The Paleozoic origin of enzymatic lignin decomposition reconstructed from 31 fungal genomes.</title>
        <authorList>
            <person name="Floudas D."/>
            <person name="Binder M."/>
            <person name="Riley R."/>
            <person name="Barry K."/>
            <person name="Blanchette R.A."/>
            <person name="Henrissat B."/>
            <person name="Martinez A.T."/>
            <person name="Otillar R."/>
            <person name="Spatafora J.W."/>
            <person name="Yadav J.S."/>
            <person name="Aerts A."/>
            <person name="Benoit I."/>
            <person name="Boyd A."/>
            <person name="Carlson A."/>
            <person name="Copeland A."/>
            <person name="Coutinho P.M."/>
            <person name="de Vries R.P."/>
            <person name="Ferreira P."/>
            <person name="Findley K."/>
            <person name="Foster B."/>
            <person name="Gaskell J."/>
            <person name="Glotzer D."/>
            <person name="Gorecki P."/>
            <person name="Heitman J."/>
            <person name="Hesse C."/>
            <person name="Hori C."/>
            <person name="Igarashi K."/>
            <person name="Jurgens J.A."/>
            <person name="Kallen N."/>
            <person name="Kersten P."/>
            <person name="Kohler A."/>
            <person name="Kuees U."/>
            <person name="Kumar T.K.A."/>
            <person name="Kuo A."/>
            <person name="LaButti K."/>
            <person name="Larrondo L.F."/>
            <person name="Lindquist E."/>
            <person name="Ling A."/>
            <person name="Lombard V."/>
            <person name="Lucas S."/>
            <person name="Lundell T."/>
            <person name="Martin R."/>
            <person name="McLaughlin D.J."/>
            <person name="Morgenstern I."/>
            <person name="Morin E."/>
            <person name="Murat C."/>
            <person name="Nagy L.G."/>
            <person name="Nolan M."/>
            <person name="Ohm R.A."/>
            <person name="Patyshakuliyeva A."/>
            <person name="Rokas A."/>
            <person name="Ruiz-Duenas F.J."/>
            <person name="Sabat G."/>
            <person name="Salamov A."/>
            <person name="Samejima M."/>
            <person name="Schmutz J."/>
            <person name="Slot J.C."/>
            <person name="St John F."/>
            <person name="Stenlid J."/>
            <person name="Sun H."/>
            <person name="Sun S."/>
            <person name="Syed K."/>
            <person name="Tsang A."/>
            <person name="Wiebenga A."/>
            <person name="Young D."/>
            <person name="Pisabarro A."/>
            <person name="Eastwood D.C."/>
            <person name="Martin F."/>
            <person name="Cullen D."/>
            <person name="Grigoriev I.V."/>
            <person name="Hibbett D.S."/>
        </authorList>
    </citation>
    <scope>NUCLEOTIDE SEQUENCE [LARGE SCALE GENOMIC DNA]</scope>
    <source>
        <strain evidence="3">TFB10046</strain>
    </source>
</reference>
<evidence type="ECO:0000256" key="1">
    <source>
        <dbReference type="SAM" id="MobiDB-lite"/>
    </source>
</evidence>
<feature type="region of interest" description="Disordered" evidence="1">
    <location>
        <begin position="64"/>
        <end position="98"/>
    </location>
</feature>
<dbReference type="AlphaFoldDB" id="J0CPR1"/>
<evidence type="ECO:0000313" key="3">
    <source>
        <dbReference type="Proteomes" id="UP000006514"/>
    </source>
</evidence>
<protein>
    <submittedName>
        <fullName evidence="2">Uncharacterized protein</fullName>
    </submittedName>
</protein>
<sequence length="194" mass="21469">MLQDCARLFRPSAAQRRVLLRAGFDVFRVPASDLRRSDQPEDAALAATRVRALFATGLDVAQLSTRRPHSPVPSRATLQRRRCPSPCGKNARRSSAPREQLRWPLRCRASSGSLLGDGALFVGGFSLPAAVTCWHRPSREQIAPPVSRRTPASHHRGARCRRVLRRIPAAETRRHDLPAIKPPRPSLAGHHRGA</sequence>
<evidence type="ECO:0000313" key="2">
    <source>
        <dbReference type="EMBL" id="EJD32169.1"/>
    </source>
</evidence>
<dbReference type="EMBL" id="JH689256">
    <property type="protein sequence ID" value="EJD32169.1"/>
    <property type="molecule type" value="Genomic_DNA"/>
</dbReference>